<sequence>MWCIVVELWDANTKSRRPWRQGNPRLFFTVEVMNSVGRKVDFRLTPQGEEPSCQPTLDIIKLQREISRIF</sequence>
<dbReference type="EMBL" id="JBBNAG010000003">
    <property type="protein sequence ID" value="KAK9148185.1"/>
    <property type="molecule type" value="Genomic_DNA"/>
</dbReference>
<proteinExistence type="predicted"/>
<gene>
    <name evidence="1" type="ORF">Scep_006942</name>
</gene>
<comment type="caution">
    <text evidence="1">The sequence shown here is derived from an EMBL/GenBank/DDBJ whole genome shotgun (WGS) entry which is preliminary data.</text>
</comment>
<name>A0AAP0KBL8_9MAGN</name>
<protein>
    <submittedName>
        <fullName evidence="1">Uncharacterized protein</fullName>
    </submittedName>
</protein>
<accession>A0AAP0KBL8</accession>
<dbReference type="AlphaFoldDB" id="A0AAP0KBL8"/>
<organism evidence="1 2">
    <name type="scientific">Stephania cephalantha</name>
    <dbReference type="NCBI Taxonomy" id="152367"/>
    <lineage>
        <taxon>Eukaryota</taxon>
        <taxon>Viridiplantae</taxon>
        <taxon>Streptophyta</taxon>
        <taxon>Embryophyta</taxon>
        <taxon>Tracheophyta</taxon>
        <taxon>Spermatophyta</taxon>
        <taxon>Magnoliopsida</taxon>
        <taxon>Ranunculales</taxon>
        <taxon>Menispermaceae</taxon>
        <taxon>Menispermoideae</taxon>
        <taxon>Cissampelideae</taxon>
        <taxon>Stephania</taxon>
    </lineage>
</organism>
<evidence type="ECO:0000313" key="2">
    <source>
        <dbReference type="Proteomes" id="UP001419268"/>
    </source>
</evidence>
<dbReference type="Proteomes" id="UP001419268">
    <property type="component" value="Unassembled WGS sequence"/>
</dbReference>
<reference evidence="1 2" key="1">
    <citation type="submission" date="2024-01" db="EMBL/GenBank/DDBJ databases">
        <title>Genome assemblies of Stephania.</title>
        <authorList>
            <person name="Yang L."/>
        </authorList>
    </citation>
    <scope>NUCLEOTIDE SEQUENCE [LARGE SCALE GENOMIC DNA]</scope>
    <source>
        <strain evidence="1">JXDWG</strain>
        <tissue evidence="1">Leaf</tissue>
    </source>
</reference>
<evidence type="ECO:0000313" key="1">
    <source>
        <dbReference type="EMBL" id="KAK9148185.1"/>
    </source>
</evidence>
<keyword evidence="2" id="KW-1185">Reference proteome</keyword>